<dbReference type="PaxDb" id="65489-OBART10G11080.1"/>
<dbReference type="AlphaFoldDB" id="A0A0D3HE06"/>
<accession>A0A0D3HE06</accession>
<evidence type="ECO:0000313" key="1">
    <source>
        <dbReference type="EnsemblPlants" id="OBART10G11080.1"/>
    </source>
</evidence>
<dbReference type="Gramene" id="OBART10G11080.1">
    <property type="protein sequence ID" value="OBART10G11080.1"/>
    <property type="gene ID" value="OBART10G11080"/>
</dbReference>
<dbReference type="Proteomes" id="UP000026960">
    <property type="component" value="Chromosome 10"/>
</dbReference>
<reference evidence="1" key="1">
    <citation type="journal article" date="2009" name="Rice">
        <title>De Novo Next Generation Sequencing of Plant Genomes.</title>
        <authorList>
            <person name="Rounsley S."/>
            <person name="Marri P.R."/>
            <person name="Yu Y."/>
            <person name="He R."/>
            <person name="Sisneros N."/>
            <person name="Goicoechea J.L."/>
            <person name="Lee S.J."/>
            <person name="Angelova A."/>
            <person name="Kudrna D."/>
            <person name="Luo M."/>
            <person name="Affourtit J."/>
            <person name="Desany B."/>
            <person name="Knight J."/>
            <person name="Niazi F."/>
            <person name="Egholm M."/>
            <person name="Wing R.A."/>
        </authorList>
    </citation>
    <scope>NUCLEOTIDE SEQUENCE [LARGE SCALE GENOMIC DNA]</scope>
    <source>
        <strain evidence="1">cv. IRGC 105608</strain>
    </source>
</reference>
<keyword evidence="2" id="KW-1185">Reference proteome</keyword>
<reference evidence="1" key="2">
    <citation type="submission" date="2015-03" db="UniProtKB">
        <authorList>
            <consortium name="EnsemblPlants"/>
        </authorList>
    </citation>
    <scope>IDENTIFICATION</scope>
</reference>
<sequence>MRSDEEEERRIRWRRGAWTGAMVACATSTGDYRREAMRRRIRPPLCAPCARIRLWRHGSGAVAGFAIRGSGAPFLPRGFCTGEDYRQEARQRRPSRR</sequence>
<proteinExistence type="predicted"/>
<dbReference type="EnsemblPlants" id="OBART10G11080.1">
    <property type="protein sequence ID" value="OBART10G11080.1"/>
    <property type="gene ID" value="OBART10G11080"/>
</dbReference>
<dbReference type="HOGENOM" id="CLU_2350060_0_0_1"/>
<name>A0A0D3HE06_9ORYZ</name>
<evidence type="ECO:0000313" key="2">
    <source>
        <dbReference type="Proteomes" id="UP000026960"/>
    </source>
</evidence>
<protein>
    <submittedName>
        <fullName evidence="1">Uncharacterized protein</fullName>
    </submittedName>
</protein>
<organism evidence="1">
    <name type="scientific">Oryza barthii</name>
    <dbReference type="NCBI Taxonomy" id="65489"/>
    <lineage>
        <taxon>Eukaryota</taxon>
        <taxon>Viridiplantae</taxon>
        <taxon>Streptophyta</taxon>
        <taxon>Embryophyta</taxon>
        <taxon>Tracheophyta</taxon>
        <taxon>Spermatophyta</taxon>
        <taxon>Magnoliopsida</taxon>
        <taxon>Liliopsida</taxon>
        <taxon>Poales</taxon>
        <taxon>Poaceae</taxon>
        <taxon>BOP clade</taxon>
        <taxon>Oryzoideae</taxon>
        <taxon>Oryzeae</taxon>
        <taxon>Oryzinae</taxon>
        <taxon>Oryza</taxon>
    </lineage>
</organism>